<comment type="caution">
    <text evidence="3">The sequence shown here is derived from an EMBL/GenBank/DDBJ whole genome shotgun (WGS) entry which is preliminary data.</text>
</comment>
<dbReference type="Gene3D" id="1.20.1260.20">
    <property type="entry name" value="PPE superfamily"/>
    <property type="match status" value="1"/>
</dbReference>
<sequence length="589" mass="63609">MSQSALAEVGLTNPGGSPAALDHNAQSWAEISAYLNEHSDHLAKLTASGLRDWRGEAANAFAERAIPLMRNAEEEAQRTAAIAARQQQHAKTHQSVLQIIIELSVQIAAMLAFYAAAAAFPALLAWAQAWLNYLVATGARVLRILAEALNALVRFLNQARTWVNAVNELTWNTSKFGVGYGRMITEGVRDIAIDLTANLVSAGIQHKKIDPAQLFISAGISGGIGGLGGALEKSGLKKAVDEAGNVKRRADGTPEFVPFVKQVQNFVKKIGPQPRPRPDGPPPSDAHRLLGNAKNSYDRARNLGVTDKPGENVNLAGNLSATRGAYDTALRGRTRANEEVRRLTDEVRTHEQTARAYRNAADRAGSRVETTAMRLDMYRASGNPNWVDDAARELADARAEFTAATDGLRTTENALSTSRRNLSDAQRNETLANHTVDSTDAAHRLARDEANAWIGRDASRALAWDQTGFSDKFRFVLRNNEWRTSFGSPKKWQETVFYDIPKDAIKGAANGGAKSAAEVSRGNGNSSDIWKDALLGGATGAVRGGVNSVANNKAFPAGGIEETLWKSGSKTMDDYTRRKIKEATYGSAP</sequence>
<organism evidence="3 4">
    <name type="scientific">Amycolatopsis minnesotensis</name>
    <dbReference type="NCBI Taxonomy" id="337894"/>
    <lineage>
        <taxon>Bacteria</taxon>
        <taxon>Bacillati</taxon>
        <taxon>Actinomycetota</taxon>
        <taxon>Actinomycetes</taxon>
        <taxon>Pseudonocardiales</taxon>
        <taxon>Pseudonocardiaceae</taxon>
        <taxon>Amycolatopsis</taxon>
    </lineage>
</organism>
<dbReference type="Proteomes" id="UP001501116">
    <property type="component" value="Unassembled WGS sequence"/>
</dbReference>
<keyword evidence="1" id="KW-0175">Coiled coil</keyword>
<feature type="region of interest" description="Disordered" evidence="2">
    <location>
        <begin position="268"/>
        <end position="295"/>
    </location>
</feature>
<evidence type="ECO:0000313" key="3">
    <source>
        <dbReference type="EMBL" id="GAA1982232.1"/>
    </source>
</evidence>
<dbReference type="EMBL" id="BAAANN010000036">
    <property type="protein sequence ID" value="GAA1982232.1"/>
    <property type="molecule type" value="Genomic_DNA"/>
</dbReference>
<evidence type="ECO:0000313" key="4">
    <source>
        <dbReference type="Proteomes" id="UP001501116"/>
    </source>
</evidence>
<keyword evidence="4" id="KW-1185">Reference proteome</keyword>
<dbReference type="RefSeq" id="WP_344428758.1">
    <property type="nucleotide sequence ID" value="NZ_BAAANN010000036.1"/>
</dbReference>
<reference evidence="3 4" key="1">
    <citation type="journal article" date="2019" name="Int. J. Syst. Evol. Microbiol.">
        <title>The Global Catalogue of Microorganisms (GCM) 10K type strain sequencing project: providing services to taxonomists for standard genome sequencing and annotation.</title>
        <authorList>
            <consortium name="The Broad Institute Genomics Platform"/>
            <consortium name="The Broad Institute Genome Sequencing Center for Infectious Disease"/>
            <person name="Wu L."/>
            <person name="Ma J."/>
        </authorList>
    </citation>
    <scope>NUCLEOTIDE SEQUENCE [LARGE SCALE GENOMIC DNA]</scope>
    <source>
        <strain evidence="3 4">JCM 14545</strain>
    </source>
</reference>
<accession>A0ABN2S8Y1</accession>
<proteinExistence type="predicted"/>
<evidence type="ECO:0000256" key="2">
    <source>
        <dbReference type="SAM" id="MobiDB-lite"/>
    </source>
</evidence>
<protein>
    <submittedName>
        <fullName evidence="3">Uncharacterized protein</fullName>
    </submittedName>
</protein>
<gene>
    <name evidence="3" type="ORF">GCM10009754_68920</name>
</gene>
<feature type="compositionally biased region" description="Pro residues" evidence="2">
    <location>
        <begin position="273"/>
        <end position="284"/>
    </location>
</feature>
<evidence type="ECO:0000256" key="1">
    <source>
        <dbReference type="SAM" id="Coils"/>
    </source>
</evidence>
<name>A0ABN2S8Y1_9PSEU</name>
<dbReference type="InterPro" id="IPR038332">
    <property type="entry name" value="PPE_sf"/>
</dbReference>
<feature type="coiled-coil region" evidence="1">
    <location>
        <begin position="333"/>
        <end position="360"/>
    </location>
</feature>